<dbReference type="OrthoDB" id="2309667at2759"/>
<reference evidence="1 2" key="1">
    <citation type="submission" date="2018-06" db="EMBL/GenBank/DDBJ databases">
        <title>Comparative genomics reveals the genomic features of Rhizophagus irregularis, R. cerebriforme, R. diaphanum and Gigaspora rosea, and their symbiotic lifestyle signature.</title>
        <authorList>
            <person name="Morin E."/>
            <person name="San Clemente H."/>
            <person name="Chen E.C.H."/>
            <person name="De La Providencia I."/>
            <person name="Hainaut M."/>
            <person name="Kuo A."/>
            <person name="Kohler A."/>
            <person name="Murat C."/>
            <person name="Tang N."/>
            <person name="Roy S."/>
            <person name="Loubradou J."/>
            <person name="Henrissat B."/>
            <person name="Grigoriev I.V."/>
            <person name="Corradi N."/>
            <person name="Roux C."/>
            <person name="Martin F.M."/>
        </authorList>
    </citation>
    <scope>NUCLEOTIDE SEQUENCE [LARGE SCALE GENOMIC DNA]</scope>
    <source>
        <strain evidence="1 2">DAOM 227022</strain>
    </source>
</reference>
<proteinExistence type="predicted"/>
<dbReference type="Proteomes" id="UP000265703">
    <property type="component" value="Unassembled WGS sequence"/>
</dbReference>
<gene>
    <name evidence="1" type="ORF">C1645_822893</name>
</gene>
<name>A0A397T3W4_9GLOM</name>
<dbReference type="EMBL" id="QKYT01000170">
    <property type="protein sequence ID" value="RIA90817.1"/>
    <property type="molecule type" value="Genomic_DNA"/>
</dbReference>
<organism evidence="1 2">
    <name type="scientific">Glomus cerebriforme</name>
    <dbReference type="NCBI Taxonomy" id="658196"/>
    <lineage>
        <taxon>Eukaryota</taxon>
        <taxon>Fungi</taxon>
        <taxon>Fungi incertae sedis</taxon>
        <taxon>Mucoromycota</taxon>
        <taxon>Glomeromycotina</taxon>
        <taxon>Glomeromycetes</taxon>
        <taxon>Glomerales</taxon>
        <taxon>Glomeraceae</taxon>
        <taxon>Glomus</taxon>
    </lineage>
</organism>
<keyword evidence="2" id="KW-1185">Reference proteome</keyword>
<evidence type="ECO:0000313" key="1">
    <source>
        <dbReference type="EMBL" id="RIA90817.1"/>
    </source>
</evidence>
<comment type="caution">
    <text evidence="1">The sequence shown here is derived from an EMBL/GenBank/DDBJ whole genome shotgun (WGS) entry which is preliminary data.</text>
</comment>
<accession>A0A397T3W4</accession>
<protein>
    <submittedName>
        <fullName evidence="1">Uncharacterized protein</fullName>
    </submittedName>
</protein>
<sequence>MNFNPQILFRNIKCSQISSKETKENKIQKQYDSKLIENYIFIKYKLHHDLLNYIVYLNYFIQLLRIKQKKNYSIFLNSTKNLISLTDEAKNIYFHLNNFNIPHNEVHNYYGIYIRADKEFEIAIEDLKIIWRIYNNKKISEEKDKICDACYHLNLELTKLRTKIQVSINRLSFSGR</sequence>
<dbReference type="AlphaFoldDB" id="A0A397T3W4"/>
<evidence type="ECO:0000313" key="2">
    <source>
        <dbReference type="Proteomes" id="UP000265703"/>
    </source>
</evidence>